<reference evidence="3" key="1">
    <citation type="submission" date="2018-11" db="EMBL/GenBank/DDBJ databases">
        <title>FDA dAtabase for Regulatory Grade micrObial Sequences (FDA-ARGOS): Supporting development and validation of Infectious Disease Dx tests.</title>
        <authorList>
            <person name="Goldberg B."/>
            <person name="Campos J."/>
            <person name="Tallon L."/>
            <person name="Sadzewicz L."/>
            <person name="Zhao X."/>
            <person name="Vavikolanu K."/>
            <person name="Mehta A."/>
            <person name="Aluvathingal J."/>
            <person name="Nadendla S."/>
            <person name="Geyer C."/>
            <person name="Nandy P."/>
            <person name="Yan Y."/>
            <person name="Sichtig H."/>
        </authorList>
    </citation>
    <scope>NUCLEOTIDE SEQUENCE [LARGE SCALE GENOMIC DNA]</scope>
    <source>
        <strain evidence="3">FDAARGOS_614</strain>
    </source>
</reference>
<dbReference type="OrthoDB" id="9007575at2"/>
<dbReference type="Pfam" id="PF13503">
    <property type="entry name" value="DUF4123"/>
    <property type="match status" value="1"/>
</dbReference>
<evidence type="ECO:0000313" key="2">
    <source>
        <dbReference type="EMBL" id="AZG15652.1"/>
    </source>
</evidence>
<dbReference type="EMBL" id="CP033970">
    <property type="protein sequence ID" value="AZG15652.1"/>
    <property type="molecule type" value="Genomic_DNA"/>
</dbReference>
<dbReference type="InterPro" id="IPR025391">
    <property type="entry name" value="DUF4123"/>
</dbReference>
<evidence type="ECO:0000313" key="3">
    <source>
        <dbReference type="Proteomes" id="UP000270411"/>
    </source>
</evidence>
<gene>
    <name evidence="2" type="ORF">EHF44_19460</name>
</gene>
<name>A0A3G8H7X2_9BURK</name>
<feature type="domain" description="DUF4123" evidence="1">
    <location>
        <begin position="44"/>
        <end position="183"/>
    </location>
</feature>
<proteinExistence type="predicted"/>
<accession>A0A3G8H7X2</accession>
<dbReference type="Proteomes" id="UP000270411">
    <property type="component" value="Chromosome 2"/>
</dbReference>
<evidence type="ECO:0000259" key="1">
    <source>
        <dbReference type="Pfam" id="PF13503"/>
    </source>
</evidence>
<dbReference type="AlphaFoldDB" id="A0A3G8H7X2"/>
<organism evidence="2 3">
    <name type="scientific">Cupriavidus pauculus</name>
    <dbReference type="NCBI Taxonomy" id="82633"/>
    <lineage>
        <taxon>Bacteria</taxon>
        <taxon>Pseudomonadati</taxon>
        <taxon>Pseudomonadota</taxon>
        <taxon>Betaproteobacteria</taxon>
        <taxon>Burkholderiales</taxon>
        <taxon>Burkholderiaceae</taxon>
        <taxon>Cupriavidus</taxon>
    </lineage>
</organism>
<dbReference type="KEGG" id="cpau:EHF44_19460"/>
<dbReference type="RefSeq" id="WP_124685385.1">
    <property type="nucleotide sequence ID" value="NZ_CP033970.1"/>
</dbReference>
<sequence length="333" mass="36776">MSMKLSDDRPLTAPSDQDTGSLAAQVLAARHRLDRHDAGTAVSLFALVDTREFPELRAAIERHGGIAFAALWDGTDLAPHRDISPLLITVVDGAKGIKSYEDKDDGDGDDGSLPLLNRLAELPADGFMVTWLWSFCSLPEVAAHLRGYCEYALPDRRAFYLHFYDNRVLERLRKVWTPEQWSAFASIACEIWYRDRSGAPVVDAQHPVPVESLTASAPVMTAEQHAALLELGYADKIALQLRDVYGTHLDPLSPDALYGAVQTQMERAAAYGITSEADMLRYVAKGLLVSPEFDQHPEIHRRLLSAKYGDLPFAVVLSDVGTAETPDTTDMER</sequence>
<protein>
    <submittedName>
        <fullName evidence="2">DUF4123 domain-containing protein</fullName>
    </submittedName>
</protein>